<dbReference type="RefSeq" id="WP_290270488.1">
    <property type="nucleotide sequence ID" value="NZ_JAUFQP010000010.1"/>
</dbReference>
<dbReference type="InterPro" id="IPR049492">
    <property type="entry name" value="BD-FAE-like_dom"/>
</dbReference>
<gene>
    <name evidence="4" type="ORF">ACFFU1_16395</name>
</gene>
<dbReference type="EMBL" id="JBHMFA010000017">
    <property type="protein sequence ID" value="MFB9106489.1"/>
    <property type="molecule type" value="Genomic_DNA"/>
</dbReference>
<evidence type="ECO:0000313" key="4">
    <source>
        <dbReference type="EMBL" id="MFB9106489.1"/>
    </source>
</evidence>
<evidence type="ECO:0000313" key="5">
    <source>
        <dbReference type="Proteomes" id="UP001589590"/>
    </source>
</evidence>
<comment type="similarity">
    <text evidence="1">Belongs to the 'GDXG' lipolytic enzyme family.</text>
</comment>
<dbReference type="SUPFAM" id="SSF53474">
    <property type="entry name" value="alpha/beta-Hydrolases"/>
    <property type="match status" value="1"/>
</dbReference>
<dbReference type="Proteomes" id="UP001589590">
    <property type="component" value="Unassembled WGS sequence"/>
</dbReference>
<evidence type="ECO:0000256" key="2">
    <source>
        <dbReference type="ARBA" id="ARBA00022801"/>
    </source>
</evidence>
<accession>A0ABV5H3N1</accession>
<proteinExistence type="inferred from homology"/>
<evidence type="ECO:0000256" key="1">
    <source>
        <dbReference type="ARBA" id="ARBA00010515"/>
    </source>
</evidence>
<dbReference type="Gene3D" id="3.40.50.1820">
    <property type="entry name" value="alpha/beta hydrolase"/>
    <property type="match status" value="1"/>
</dbReference>
<comment type="caution">
    <text evidence="4">The sequence shown here is derived from an EMBL/GenBank/DDBJ whole genome shotgun (WGS) entry which is preliminary data.</text>
</comment>
<name>A0ABV5H3N1_9FLAO</name>
<dbReference type="PANTHER" id="PTHR48081:SF30">
    <property type="entry name" value="ACETYL-HYDROLASE LIPR-RELATED"/>
    <property type="match status" value="1"/>
</dbReference>
<reference evidence="4 5" key="1">
    <citation type="submission" date="2024-09" db="EMBL/GenBank/DDBJ databases">
        <authorList>
            <person name="Sun Q."/>
            <person name="Mori K."/>
        </authorList>
    </citation>
    <scope>NUCLEOTIDE SEQUENCE [LARGE SCALE GENOMIC DNA]</scope>
    <source>
        <strain evidence="4 5">CECT 8300</strain>
    </source>
</reference>
<keyword evidence="2 4" id="KW-0378">Hydrolase</keyword>
<dbReference type="InterPro" id="IPR050300">
    <property type="entry name" value="GDXG_lipolytic_enzyme"/>
</dbReference>
<dbReference type="GO" id="GO:0016787">
    <property type="term" value="F:hydrolase activity"/>
    <property type="evidence" value="ECO:0007669"/>
    <property type="project" value="UniProtKB-KW"/>
</dbReference>
<dbReference type="PANTHER" id="PTHR48081">
    <property type="entry name" value="AB HYDROLASE SUPERFAMILY PROTEIN C4A8.06C"/>
    <property type="match status" value="1"/>
</dbReference>
<organism evidence="4 5">
    <name type="scientific">Algibacter miyuki</name>
    <dbReference type="NCBI Taxonomy" id="1306933"/>
    <lineage>
        <taxon>Bacteria</taxon>
        <taxon>Pseudomonadati</taxon>
        <taxon>Bacteroidota</taxon>
        <taxon>Flavobacteriia</taxon>
        <taxon>Flavobacteriales</taxon>
        <taxon>Flavobacteriaceae</taxon>
        <taxon>Algibacter</taxon>
    </lineage>
</organism>
<protein>
    <submittedName>
        <fullName evidence="4">Alpha/beta fold hydrolase</fullName>
    </submittedName>
</protein>
<dbReference type="InterPro" id="IPR029058">
    <property type="entry name" value="AB_hydrolase_fold"/>
</dbReference>
<dbReference type="Pfam" id="PF20434">
    <property type="entry name" value="BD-FAE"/>
    <property type="match status" value="1"/>
</dbReference>
<keyword evidence="5" id="KW-1185">Reference proteome</keyword>
<sequence>MKSIKTPVHFAFIMLTFFLLSVSILHGQAPADFGFVEGENYKKDVVYKTVNGKPLVMDVFYPNADVLQAENPWVVFVHGGGWAGGVKENIFRDSFLGTLQTLLDNGIVCATIDYRLAKKPVTSYESVVDCKDAARFLLKNAVDYKLDKEEYGIWGGSAGGHLSLVTALAPDAPFPGDPSLADIHPEYKFVTSFFPFTSCLNPDIRPNSIFEDGKLFNRLLGGSVEEKPELAHLMSPTEFLDKNSLPILLVHGEKDTTLPIINSLYMMEVAKKKKADVQLLAVKNAGHSMSGKNISPSFEGIAERCSDFMLSHLVKRK</sequence>
<evidence type="ECO:0000259" key="3">
    <source>
        <dbReference type="Pfam" id="PF20434"/>
    </source>
</evidence>
<feature type="domain" description="BD-FAE-like" evidence="3">
    <location>
        <begin position="57"/>
        <end position="266"/>
    </location>
</feature>